<dbReference type="CDD" id="cd02440">
    <property type="entry name" value="AdoMet_MTases"/>
    <property type="match status" value="1"/>
</dbReference>
<dbReference type="GO" id="GO:0032259">
    <property type="term" value="P:methylation"/>
    <property type="evidence" value="ECO:0007669"/>
    <property type="project" value="UniProtKB-KW"/>
</dbReference>
<dbReference type="InterPro" id="IPR029063">
    <property type="entry name" value="SAM-dependent_MTases_sf"/>
</dbReference>
<organism evidence="2 3">
    <name type="scientific">Candidatus Thiodiazotropha lotti</name>
    <dbReference type="NCBI Taxonomy" id="2792787"/>
    <lineage>
        <taxon>Bacteria</taxon>
        <taxon>Pseudomonadati</taxon>
        <taxon>Pseudomonadota</taxon>
        <taxon>Gammaproteobacteria</taxon>
        <taxon>Chromatiales</taxon>
        <taxon>Sedimenticolaceae</taxon>
        <taxon>Candidatus Thiodiazotropha</taxon>
    </lineage>
</organism>
<dbReference type="Pfam" id="PF13847">
    <property type="entry name" value="Methyltransf_31"/>
    <property type="match status" value="1"/>
</dbReference>
<reference evidence="2" key="1">
    <citation type="journal article" date="2021" name="Proc. Natl. Acad. Sci. U.S.A.">
        <title>Global biogeography of chemosynthetic symbionts reveals both localized and globally distributed symbiont groups. .</title>
        <authorList>
            <person name="Osvatic J.T."/>
            <person name="Wilkins L.G.E."/>
            <person name="Leibrecht L."/>
            <person name="Leray M."/>
            <person name="Zauner S."/>
            <person name="Polzin J."/>
            <person name="Camacho Y."/>
            <person name="Gros O."/>
            <person name="van Gils J.A."/>
            <person name="Eisen J.A."/>
            <person name="Petersen J.M."/>
            <person name="Yuen B."/>
        </authorList>
    </citation>
    <scope>NUCLEOTIDE SEQUENCE</scope>
    <source>
        <strain evidence="2">MAGL173</strain>
    </source>
</reference>
<evidence type="ECO:0000313" key="3">
    <source>
        <dbReference type="Proteomes" id="UP000886687"/>
    </source>
</evidence>
<keyword evidence="2" id="KW-0489">Methyltransferase</keyword>
<dbReference type="AlphaFoldDB" id="A0A9E4K8U4"/>
<dbReference type="Proteomes" id="UP000886687">
    <property type="component" value="Unassembled WGS sequence"/>
</dbReference>
<proteinExistence type="predicted"/>
<dbReference type="SUPFAM" id="SSF53335">
    <property type="entry name" value="S-adenosyl-L-methionine-dependent methyltransferases"/>
    <property type="match status" value="1"/>
</dbReference>
<sequence>MKLKVWIKSRAADRVLAPLRKELLELIDYGSSIIEIGCGTGDLIFQSASKIRSGYGVDLDRDMINYAEGKRREKELDHITFECINALNLSNLKYDIATSTLCLHELCEKDACKLLRMMVDVSKKVLIADYTKANSFSGKLGIDIDELFSGHYGNYKRYRRNGEIPSYVSKIGAKIISVQASAVDGISIWVISDKINV</sequence>
<feature type="domain" description="Methyltransferase" evidence="1">
    <location>
        <begin position="29"/>
        <end position="112"/>
    </location>
</feature>
<dbReference type="EMBL" id="JAEPDI010000026">
    <property type="protein sequence ID" value="MCG7941334.1"/>
    <property type="molecule type" value="Genomic_DNA"/>
</dbReference>
<comment type="caution">
    <text evidence="2">The sequence shown here is derived from an EMBL/GenBank/DDBJ whole genome shotgun (WGS) entry which is preliminary data.</text>
</comment>
<evidence type="ECO:0000313" key="2">
    <source>
        <dbReference type="EMBL" id="MCG7941334.1"/>
    </source>
</evidence>
<protein>
    <submittedName>
        <fullName evidence="2">Class I SAM-dependent methyltransferase</fullName>
    </submittedName>
</protein>
<gene>
    <name evidence="2" type="ORF">JAZ04_21080</name>
</gene>
<keyword evidence="2" id="KW-0808">Transferase</keyword>
<name>A0A9E4K8U4_9GAMM</name>
<evidence type="ECO:0000259" key="1">
    <source>
        <dbReference type="Pfam" id="PF13847"/>
    </source>
</evidence>
<dbReference type="InterPro" id="IPR025714">
    <property type="entry name" value="Methyltranfer_dom"/>
</dbReference>
<accession>A0A9E4K8U4</accession>
<dbReference type="Gene3D" id="3.40.50.150">
    <property type="entry name" value="Vaccinia Virus protein VP39"/>
    <property type="match status" value="1"/>
</dbReference>
<dbReference type="GO" id="GO:0008168">
    <property type="term" value="F:methyltransferase activity"/>
    <property type="evidence" value="ECO:0007669"/>
    <property type="project" value="UniProtKB-KW"/>
</dbReference>